<gene>
    <name evidence="4" type="ORF">WQQ_29320</name>
</gene>
<dbReference type="OrthoDB" id="345640at2"/>
<feature type="domain" description="DUF4384" evidence="3">
    <location>
        <begin position="321"/>
        <end position="397"/>
    </location>
</feature>
<sequence length="443" mass="49186">MAKLFDCFAPVFSLGLELDARIAASTAPAQVEPVYAQLRAAVDRAKAAALAAGYRPEQADSAVFSVVAWLDEIVARNPAYWASGTPLQVAIFNTNNAGNEFFQQFGALKASDDEVREVYYHALLCGFVGQYYFETGENGELGKLKELHARQLPIAPAPTHTLREERITPQPYLTRDPSGPRYPRQWDNLVLKVGVALALAIPLIYLLYLLLAAPKDSGPTLAQQVDQRLQGYPCSDLSATVADDGVTAVSGTVSKPEEIEQVRSDVSAIKGVKDPSFDLSVRIWPHCEVVAILKPYRERNLDRRQGLEVRPTTGHSDRFIEGERVMVKLQQANFDGYLYVDYYTVDGTVLHLYPNRREPESGRLVVSAEQFLVGEKAPWEIGPPFGQELITVIASPVPLYTSERPEIEQASVYVPRLREMLDANQAADRLSADFLFMQTEPKK</sequence>
<feature type="domain" description="Type IV / VI secretion system DotU" evidence="2">
    <location>
        <begin position="4"/>
        <end position="208"/>
    </location>
</feature>
<dbReference type="Pfam" id="PF09850">
    <property type="entry name" value="DotU"/>
    <property type="match status" value="1"/>
</dbReference>
<keyword evidence="5" id="KW-1185">Reference proteome</keyword>
<dbReference type="Gene3D" id="1.25.40.590">
    <property type="entry name" value="Type IV / VI secretion system, DotU"/>
    <property type="match status" value="1"/>
</dbReference>
<accession>I8T5X0</accession>
<dbReference type="EMBL" id="AKGD01000002">
    <property type="protein sequence ID" value="EIT69350.1"/>
    <property type="molecule type" value="Genomic_DNA"/>
</dbReference>
<dbReference type="PANTHER" id="PTHR38033:SF1">
    <property type="entry name" value="DOTU FAMILY TYPE IV_VI SECRETION SYSTEM PROTEIN"/>
    <property type="match status" value="1"/>
</dbReference>
<feature type="transmembrane region" description="Helical" evidence="1">
    <location>
        <begin position="189"/>
        <end position="211"/>
    </location>
</feature>
<keyword evidence="1" id="KW-0812">Transmembrane</keyword>
<organism evidence="4 5">
    <name type="scientific">Hydrocarboniphaga effusa AP103</name>
    <dbReference type="NCBI Taxonomy" id="1172194"/>
    <lineage>
        <taxon>Bacteria</taxon>
        <taxon>Pseudomonadati</taxon>
        <taxon>Pseudomonadota</taxon>
        <taxon>Gammaproteobacteria</taxon>
        <taxon>Nevskiales</taxon>
        <taxon>Nevskiaceae</taxon>
        <taxon>Hydrocarboniphaga</taxon>
    </lineage>
</organism>
<dbReference type="Pfam" id="PF14326">
    <property type="entry name" value="DUF4384"/>
    <property type="match status" value="1"/>
</dbReference>
<proteinExistence type="predicted"/>
<evidence type="ECO:0000313" key="4">
    <source>
        <dbReference type="EMBL" id="EIT69350.1"/>
    </source>
</evidence>
<dbReference type="InterPro" id="IPR038522">
    <property type="entry name" value="T4/T6SS_DotU_sf"/>
</dbReference>
<reference evidence="4 5" key="1">
    <citation type="journal article" date="2012" name="J. Bacteriol.">
        <title>Genome Sequence of n-Alkane-Degrading Hydrocarboniphaga effusa Strain AP103T (ATCC BAA-332T).</title>
        <authorList>
            <person name="Chang H.K."/>
            <person name="Zylstra G.J."/>
            <person name="Chae J.C."/>
        </authorList>
    </citation>
    <scope>NUCLEOTIDE SEQUENCE [LARGE SCALE GENOMIC DNA]</scope>
    <source>
        <strain evidence="4 5">AP103</strain>
    </source>
</reference>
<keyword evidence="1" id="KW-1133">Transmembrane helix</keyword>
<evidence type="ECO:0000313" key="5">
    <source>
        <dbReference type="Proteomes" id="UP000003704"/>
    </source>
</evidence>
<dbReference type="AlphaFoldDB" id="I8T5X0"/>
<evidence type="ECO:0008006" key="6">
    <source>
        <dbReference type="Google" id="ProtNLM"/>
    </source>
</evidence>
<dbReference type="RefSeq" id="WP_007185873.1">
    <property type="nucleotide sequence ID" value="NZ_AKGD01000002.1"/>
</dbReference>
<dbReference type="Proteomes" id="UP000003704">
    <property type="component" value="Unassembled WGS sequence"/>
</dbReference>
<dbReference type="InterPro" id="IPR025493">
    <property type="entry name" value="DUF4384"/>
</dbReference>
<evidence type="ECO:0000256" key="1">
    <source>
        <dbReference type="SAM" id="Phobius"/>
    </source>
</evidence>
<keyword evidence="1" id="KW-0472">Membrane</keyword>
<comment type="caution">
    <text evidence="4">The sequence shown here is derived from an EMBL/GenBank/DDBJ whole genome shotgun (WGS) entry which is preliminary data.</text>
</comment>
<dbReference type="STRING" id="1172194.WQQ_29320"/>
<dbReference type="PANTHER" id="PTHR38033">
    <property type="entry name" value="MEMBRANE PROTEIN-RELATED"/>
    <property type="match status" value="1"/>
</dbReference>
<protein>
    <recommendedName>
        <fullName evidence="6">DUF4384 domain-containing protein</fullName>
    </recommendedName>
</protein>
<evidence type="ECO:0000259" key="3">
    <source>
        <dbReference type="Pfam" id="PF14326"/>
    </source>
</evidence>
<evidence type="ECO:0000259" key="2">
    <source>
        <dbReference type="Pfam" id="PF09850"/>
    </source>
</evidence>
<name>I8T5X0_9GAMM</name>
<dbReference type="InterPro" id="IPR017732">
    <property type="entry name" value="T4/T6SS_DotU"/>
</dbReference>